<reference evidence="2 3" key="1">
    <citation type="submission" date="2020-07" db="EMBL/GenBank/DDBJ databases">
        <title>Genomic Encyclopedia of Type Strains, Phase IV (KMG-IV): sequencing the most valuable type-strain genomes for metagenomic binning, comparative biology and taxonomic classification.</title>
        <authorList>
            <person name="Goeker M."/>
        </authorList>
    </citation>
    <scope>NUCLEOTIDE SEQUENCE [LARGE SCALE GENOMIC DNA]</scope>
    <source>
        <strain evidence="2 3">DSM 29043</strain>
    </source>
</reference>
<protein>
    <submittedName>
        <fullName evidence="2">Type VI secretion system protein ImpF</fullName>
    </submittedName>
</protein>
<dbReference type="InterPro" id="IPR017737">
    <property type="entry name" value="TssE1-like"/>
</dbReference>
<dbReference type="InterPro" id="IPR007048">
    <property type="entry name" value="IraD/Gp25-like"/>
</dbReference>
<proteinExistence type="predicted"/>
<dbReference type="Proteomes" id="UP000522081">
    <property type="component" value="Unassembled WGS sequence"/>
</dbReference>
<comment type="caution">
    <text evidence="2">The sequence shown here is derived from an EMBL/GenBank/DDBJ whole genome shotgun (WGS) entry which is preliminary data.</text>
</comment>
<dbReference type="SUPFAM" id="SSF160719">
    <property type="entry name" value="gpW/gp25-like"/>
    <property type="match status" value="1"/>
</dbReference>
<feature type="domain" description="IraD/Gp25-like" evidence="1">
    <location>
        <begin position="58"/>
        <end position="157"/>
    </location>
</feature>
<dbReference type="AlphaFoldDB" id="A0A7Y9XWW8"/>
<dbReference type="EMBL" id="JACBZF010000004">
    <property type="protein sequence ID" value="NYH96069.1"/>
    <property type="molecule type" value="Genomic_DNA"/>
</dbReference>
<dbReference type="NCBIfam" id="TIGR03357">
    <property type="entry name" value="VI_zyme"/>
    <property type="match status" value="1"/>
</dbReference>
<evidence type="ECO:0000313" key="2">
    <source>
        <dbReference type="EMBL" id="NYH96069.1"/>
    </source>
</evidence>
<dbReference type="PANTHER" id="PTHR38595:SF1">
    <property type="entry name" value="TYPE VI SECRETION SYSTEM COMPONENT TSSE1"/>
    <property type="match status" value="1"/>
</dbReference>
<dbReference type="InterPro" id="IPR053176">
    <property type="entry name" value="T6SS_TssE1-like"/>
</dbReference>
<name>A0A7Y9XWW8_9SPHN</name>
<keyword evidence="3" id="KW-1185">Reference proteome</keyword>
<accession>A0A7Y9XWW8</accession>
<evidence type="ECO:0000313" key="3">
    <source>
        <dbReference type="Proteomes" id="UP000522081"/>
    </source>
</evidence>
<organism evidence="2 3">
    <name type="scientific">Novosphingobium marinum</name>
    <dbReference type="NCBI Taxonomy" id="1514948"/>
    <lineage>
        <taxon>Bacteria</taxon>
        <taxon>Pseudomonadati</taxon>
        <taxon>Pseudomonadota</taxon>
        <taxon>Alphaproteobacteria</taxon>
        <taxon>Sphingomonadales</taxon>
        <taxon>Sphingomonadaceae</taxon>
        <taxon>Novosphingobium</taxon>
    </lineage>
</organism>
<dbReference type="RefSeq" id="WP_179407917.1">
    <property type="nucleotide sequence ID" value="NZ_BMGF01000004.1"/>
</dbReference>
<gene>
    <name evidence="2" type="ORF">FHS75_002401</name>
</gene>
<dbReference type="Pfam" id="PF04965">
    <property type="entry name" value="GPW_gp25"/>
    <property type="match status" value="1"/>
</dbReference>
<dbReference type="PANTHER" id="PTHR38595">
    <property type="entry name" value="CYTOPLASMIC PROTEIN-RELATED"/>
    <property type="match status" value="1"/>
</dbReference>
<sequence length="181" mass="20546">MAAEGSRRGHLDPTIFDKLVADQNVRGMRGDEIQDLEEKRDTMRYFSVPQIENFNESALRSTVRRELGWLLNTTNLESSIDLDPYPQVKTSVLNYGVPDMAGKAISNRLVLKRARDIRQAILAFEQRVEKSSLEVEPLAEVERENSITFVIQADVRSAVRAIPVKIRTDLEVDTASMTVRE</sequence>
<evidence type="ECO:0000259" key="1">
    <source>
        <dbReference type="Pfam" id="PF04965"/>
    </source>
</evidence>